<evidence type="ECO:0000313" key="2">
    <source>
        <dbReference type="EMBL" id="KAJ1188253.1"/>
    </source>
</evidence>
<proteinExistence type="predicted"/>
<evidence type="ECO:0000256" key="1">
    <source>
        <dbReference type="SAM" id="MobiDB-lite"/>
    </source>
</evidence>
<comment type="caution">
    <text evidence="2">The sequence shown here is derived from an EMBL/GenBank/DDBJ whole genome shotgun (WGS) entry which is preliminary data.</text>
</comment>
<feature type="compositionally biased region" description="Basic residues" evidence="1">
    <location>
        <begin position="9"/>
        <end position="20"/>
    </location>
</feature>
<dbReference type="AlphaFoldDB" id="A0AAV7UGW4"/>
<keyword evidence="3" id="KW-1185">Reference proteome</keyword>
<dbReference type="Proteomes" id="UP001066276">
    <property type="component" value="Chromosome 3_1"/>
</dbReference>
<reference evidence="2" key="1">
    <citation type="journal article" date="2022" name="bioRxiv">
        <title>Sequencing and chromosome-scale assembly of the giantPleurodeles waltlgenome.</title>
        <authorList>
            <person name="Brown T."/>
            <person name="Elewa A."/>
            <person name="Iarovenko S."/>
            <person name="Subramanian E."/>
            <person name="Araus A.J."/>
            <person name="Petzold A."/>
            <person name="Susuki M."/>
            <person name="Suzuki K.-i.T."/>
            <person name="Hayashi T."/>
            <person name="Toyoda A."/>
            <person name="Oliveira C."/>
            <person name="Osipova E."/>
            <person name="Leigh N.D."/>
            <person name="Simon A."/>
            <person name="Yun M.H."/>
        </authorList>
    </citation>
    <scope>NUCLEOTIDE SEQUENCE</scope>
    <source>
        <strain evidence="2">20211129_DDA</strain>
        <tissue evidence="2">Liver</tissue>
    </source>
</reference>
<dbReference type="EMBL" id="JANPWB010000005">
    <property type="protein sequence ID" value="KAJ1188253.1"/>
    <property type="molecule type" value="Genomic_DNA"/>
</dbReference>
<sequence length="81" mass="9382">MLSAVQCRRPTRRPQSRKWRVGCSRQDEPREFQRRCPWSGLPASPSAPSGCRIECSWARTPVPTVNYPLASSLRRRRTLDQ</sequence>
<protein>
    <submittedName>
        <fullName evidence="2">Uncharacterized protein</fullName>
    </submittedName>
</protein>
<name>A0AAV7UGW4_PLEWA</name>
<feature type="region of interest" description="Disordered" evidence="1">
    <location>
        <begin position="1"/>
        <end position="24"/>
    </location>
</feature>
<evidence type="ECO:0000313" key="3">
    <source>
        <dbReference type="Proteomes" id="UP001066276"/>
    </source>
</evidence>
<accession>A0AAV7UGW4</accession>
<organism evidence="2 3">
    <name type="scientific">Pleurodeles waltl</name>
    <name type="common">Iberian ribbed newt</name>
    <dbReference type="NCBI Taxonomy" id="8319"/>
    <lineage>
        <taxon>Eukaryota</taxon>
        <taxon>Metazoa</taxon>
        <taxon>Chordata</taxon>
        <taxon>Craniata</taxon>
        <taxon>Vertebrata</taxon>
        <taxon>Euteleostomi</taxon>
        <taxon>Amphibia</taxon>
        <taxon>Batrachia</taxon>
        <taxon>Caudata</taxon>
        <taxon>Salamandroidea</taxon>
        <taxon>Salamandridae</taxon>
        <taxon>Pleurodelinae</taxon>
        <taxon>Pleurodeles</taxon>
    </lineage>
</organism>
<gene>
    <name evidence="2" type="ORF">NDU88_005016</name>
</gene>